<organism evidence="1 2">
    <name type="scientific">Cinchona calisaya</name>
    <dbReference type="NCBI Taxonomy" id="153742"/>
    <lineage>
        <taxon>Eukaryota</taxon>
        <taxon>Viridiplantae</taxon>
        <taxon>Streptophyta</taxon>
        <taxon>Embryophyta</taxon>
        <taxon>Tracheophyta</taxon>
        <taxon>Spermatophyta</taxon>
        <taxon>Magnoliopsida</taxon>
        <taxon>eudicotyledons</taxon>
        <taxon>Gunneridae</taxon>
        <taxon>Pentapetalae</taxon>
        <taxon>asterids</taxon>
        <taxon>lamiids</taxon>
        <taxon>Gentianales</taxon>
        <taxon>Rubiaceae</taxon>
        <taxon>Cinchonoideae</taxon>
        <taxon>Cinchoneae</taxon>
        <taxon>Cinchona</taxon>
    </lineage>
</organism>
<dbReference type="AlphaFoldDB" id="A0ABD2YSP4"/>
<proteinExistence type="predicted"/>
<dbReference type="Proteomes" id="UP001630127">
    <property type="component" value="Unassembled WGS sequence"/>
</dbReference>
<dbReference type="EMBL" id="JBJUIK010000012">
    <property type="protein sequence ID" value="KAL3510372.1"/>
    <property type="molecule type" value="Genomic_DNA"/>
</dbReference>
<evidence type="ECO:0000313" key="2">
    <source>
        <dbReference type="Proteomes" id="UP001630127"/>
    </source>
</evidence>
<accession>A0ABD2YSP4</accession>
<keyword evidence="2" id="KW-1185">Reference proteome</keyword>
<comment type="caution">
    <text evidence="1">The sequence shown here is derived from an EMBL/GenBank/DDBJ whole genome shotgun (WGS) entry which is preliminary data.</text>
</comment>
<gene>
    <name evidence="1" type="ORF">ACH5RR_029773</name>
</gene>
<name>A0ABD2YSP4_9GENT</name>
<reference evidence="1 2" key="1">
    <citation type="submission" date="2024-11" db="EMBL/GenBank/DDBJ databases">
        <title>A near-complete genome assembly of Cinchona calisaya.</title>
        <authorList>
            <person name="Lian D.C."/>
            <person name="Zhao X.W."/>
            <person name="Wei L."/>
        </authorList>
    </citation>
    <scope>NUCLEOTIDE SEQUENCE [LARGE SCALE GENOMIC DNA]</scope>
    <source>
        <tissue evidence="1">Nenye</tissue>
    </source>
</reference>
<evidence type="ECO:0000313" key="1">
    <source>
        <dbReference type="EMBL" id="KAL3510372.1"/>
    </source>
</evidence>
<sequence>MPSDESQMELSKTKTKLLNYICLPIYILLVPQTQFDLLLVGKNGYCQRALMKPKSNIVTIVNCGKHSFWMDNWEGGGSRQEFKSNSFQDLYMTDFSIVIWKAPSPYFVKLNTDGVSRGYPGYASGVGVIRDSYGKVISAFSSFYMKNSIPLRSEGFITRHSNVQGPGSTQAHH</sequence>
<protein>
    <submittedName>
        <fullName evidence="1">Uncharacterized protein</fullName>
    </submittedName>
</protein>